<comment type="subcellular location">
    <subcellularLocation>
        <location evidence="1 6">Nucleus</location>
    </subcellularLocation>
</comment>
<keyword evidence="5 6" id="KW-0539">Nucleus</keyword>
<dbReference type="GO" id="GO:0003677">
    <property type="term" value="F:DNA binding"/>
    <property type="evidence" value="ECO:0007669"/>
    <property type="project" value="UniProtKB-UniRule"/>
</dbReference>
<dbReference type="EMBL" id="JBHFQA010000001">
    <property type="protein sequence ID" value="KAL2103893.1"/>
    <property type="molecule type" value="Genomic_DNA"/>
</dbReference>
<sequence>MPASQTGLGNCFVETNVAMQGYHIVGCPTQQLPSHINVLNGLPLYSGLPGYNFIPYPQMRHMVSSLELKAPSPYHHPFLRRDSFYSPYRTVVPDDPSRTNKVASRESTSALKTWLNEHLKNPYPTKGEKIMLAIVTRMTLTQVSTWFANARRRLKKENRVSWMSKSKSDEEEEGESEEEVALQKSISSASDDEDEIDPETVDEEESCRESEAGCASGFVDEGLPQAVEQPKESCCSAAVEGEHGTSEFVKDSKSGDSIQKQKIWSLAEIATTKTVPKTAVSSGNTSNGLDVSTLWLHWASRNGLLLPANYDFLKQDGSSQVSL</sequence>
<dbReference type="FunFam" id="1.10.10.60:FF:000003">
    <property type="entry name" value="Iroquois-class homeobox protein IRX"/>
    <property type="match status" value="1"/>
</dbReference>
<evidence type="ECO:0000256" key="6">
    <source>
        <dbReference type="PROSITE-ProRule" id="PRU00108"/>
    </source>
</evidence>
<evidence type="ECO:0000256" key="2">
    <source>
        <dbReference type="ARBA" id="ARBA00008446"/>
    </source>
</evidence>
<dbReference type="PANTHER" id="PTHR11211">
    <property type="entry name" value="IROQUOIS-CLASS HOMEODOMAIN PROTEIN IRX"/>
    <property type="match status" value="1"/>
</dbReference>
<feature type="compositionally biased region" description="Acidic residues" evidence="7">
    <location>
        <begin position="169"/>
        <end position="180"/>
    </location>
</feature>
<dbReference type="GO" id="GO:0005634">
    <property type="term" value="C:nucleus"/>
    <property type="evidence" value="ECO:0007669"/>
    <property type="project" value="UniProtKB-SubCell"/>
</dbReference>
<evidence type="ECO:0000256" key="7">
    <source>
        <dbReference type="SAM" id="MobiDB-lite"/>
    </source>
</evidence>
<comment type="similarity">
    <text evidence="2">Belongs to the TALE/IRO homeobox family.</text>
</comment>
<dbReference type="SUPFAM" id="SSF46689">
    <property type="entry name" value="Homeodomain-like"/>
    <property type="match status" value="1"/>
</dbReference>
<dbReference type="Gene3D" id="1.10.10.60">
    <property type="entry name" value="Homeodomain-like"/>
    <property type="match status" value="1"/>
</dbReference>
<keyword evidence="4 6" id="KW-0371">Homeobox</keyword>
<evidence type="ECO:0000259" key="8">
    <source>
        <dbReference type="PROSITE" id="PS50071"/>
    </source>
</evidence>
<dbReference type="Pfam" id="PF05920">
    <property type="entry name" value="Homeobox_KN"/>
    <property type="match status" value="1"/>
</dbReference>
<feature type="DNA-binding region" description="Homeobox" evidence="6">
    <location>
        <begin position="96"/>
        <end position="158"/>
    </location>
</feature>
<feature type="region of interest" description="Disordered" evidence="7">
    <location>
        <begin position="158"/>
        <end position="212"/>
    </location>
</feature>
<evidence type="ECO:0000313" key="9">
    <source>
        <dbReference type="EMBL" id="KAL2103893.1"/>
    </source>
</evidence>
<dbReference type="InterPro" id="IPR008422">
    <property type="entry name" value="KN_HD"/>
</dbReference>
<dbReference type="PANTHER" id="PTHR11211:SF41">
    <property type="entry name" value="IROQUOIS HOMEOBOX 7"/>
    <property type="match status" value="1"/>
</dbReference>
<dbReference type="InterPro" id="IPR001356">
    <property type="entry name" value="HD"/>
</dbReference>
<reference evidence="9 10" key="1">
    <citation type="submission" date="2024-09" db="EMBL/GenBank/DDBJ databases">
        <title>A chromosome-level genome assembly of Gray's grenadier anchovy, Coilia grayii.</title>
        <authorList>
            <person name="Fu Z."/>
        </authorList>
    </citation>
    <scope>NUCLEOTIDE SEQUENCE [LARGE SCALE GENOMIC DNA]</scope>
    <source>
        <strain evidence="9">G4</strain>
        <tissue evidence="9">Muscle</tissue>
    </source>
</reference>
<comment type="caution">
    <text evidence="9">The sequence shown here is derived from an EMBL/GenBank/DDBJ whole genome shotgun (WGS) entry which is preliminary data.</text>
</comment>
<dbReference type="PROSITE" id="PS50071">
    <property type="entry name" value="HOMEOBOX_2"/>
    <property type="match status" value="1"/>
</dbReference>
<name>A0ABD1KYU6_9TELE</name>
<dbReference type="CDD" id="cd00086">
    <property type="entry name" value="homeodomain"/>
    <property type="match status" value="1"/>
</dbReference>
<feature type="compositionally biased region" description="Acidic residues" evidence="7">
    <location>
        <begin position="190"/>
        <end position="206"/>
    </location>
</feature>
<proteinExistence type="inferred from homology"/>
<feature type="domain" description="Homeobox" evidence="8">
    <location>
        <begin position="94"/>
        <end position="157"/>
    </location>
</feature>
<protein>
    <recommendedName>
        <fullName evidence="8">Homeobox domain-containing protein</fullName>
    </recommendedName>
</protein>
<gene>
    <name evidence="9" type="ORF">ACEWY4_000761</name>
</gene>
<evidence type="ECO:0000256" key="5">
    <source>
        <dbReference type="ARBA" id="ARBA00023242"/>
    </source>
</evidence>
<dbReference type="InterPro" id="IPR017970">
    <property type="entry name" value="Homeobox_CS"/>
</dbReference>
<dbReference type="SMART" id="SM00389">
    <property type="entry name" value="HOX"/>
    <property type="match status" value="1"/>
</dbReference>
<dbReference type="Proteomes" id="UP001591681">
    <property type="component" value="Unassembled WGS sequence"/>
</dbReference>
<keyword evidence="10" id="KW-1185">Reference proteome</keyword>
<dbReference type="AlphaFoldDB" id="A0ABD1KYU6"/>
<evidence type="ECO:0000313" key="10">
    <source>
        <dbReference type="Proteomes" id="UP001591681"/>
    </source>
</evidence>
<keyword evidence="3 6" id="KW-0238">DNA-binding</keyword>
<dbReference type="InterPro" id="IPR009057">
    <property type="entry name" value="Homeodomain-like_sf"/>
</dbReference>
<evidence type="ECO:0000256" key="3">
    <source>
        <dbReference type="ARBA" id="ARBA00023125"/>
    </source>
</evidence>
<dbReference type="PROSITE" id="PS00027">
    <property type="entry name" value="HOMEOBOX_1"/>
    <property type="match status" value="1"/>
</dbReference>
<organism evidence="9 10">
    <name type="scientific">Coilia grayii</name>
    <name type="common">Gray's grenadier anchovy</name>
    <dbReference type="NCBI Taxonomy" id="363190"/>
    <lineage>
        <taxon>Eukaryota</taxon>
        <taxon>Metazoa</taxon>
        <taxon>Chordata</taxon>
        <taxon>Craniata</taxon>
        <taxon>Vertebrata</taxon>
        <taxon>Euteleostomi</taxon>
        <taxon>Actinopterygii</taxon>
        <taxon>Neopterygii</taxon>
        <taxon>Teleostei</taxon>
        <taxon>Clupei</taxon>
        <taxon>Clupeiformes</taxon>
        <taxon>Clupeoidei</taxon>
        <taxon>Engraulidae</taxon>
        <taxon>Coilinae</taxon>
        <taxon>Coilia</taxon>
    </lineage>
</organism>
<accession>A0ABD1KYU6</accession>
<evidence type="ECO:0000256" key="4">
    <source>
        <dbReference type="ARBA" id="ARBA00023155"/>
    </source>
</evidence>
<evidence type="ECO:0000256" key="1">
    <source>
        <dbReference type="ARBA" id="ARBA00004123"/>
    </source>
</evidence>